<organism evidence="1 2">
    <name type="scientific">Leptospira inadai serovar Lyme str. 10</name>
    <dbReference type="NCBI Taxonomy" id="1049790"/>
    <lineage>
        <taxon>Bacteria</taxon>
        <taxon>Pseudomonadati</taxon>
        <taxon>Spirochaetota</taxon>
        <taxon>Spirochaetia</taxon>
        <taxon>Leptospirales</taxon>
        <taxon>Leptospiraceae</taxon>
        <taxon>Leptospira</taxon>
    </lineage>
</organism>
<protein>
    <submittedName>
        <fullName evidence="1">Uncharacterized protein</fullName>
    </submittedName>
</protein>
<reference evidence="1 2" key="1">
    <citation type="submission" date="2013-05" db="EMBL/GenBank/DDBJ databases">
        <authorList>
            <person name="Harkins D.M."/>
            <person name="Durkin A.S."/>
            <person name="Brinkac L.M."/>
            <person name="Haft D.H."/>
            <person name="Selengut J.D."/>
            <person name="Sanka R."/>
            <person name="DePew J."/>
            <person name="Purushe J."/>
            <person name="Hartskeerl R.A."/>
            <person name="Ahmed A."/>
            <person name="van der Linden H."/>
            <person name="Goris M.G.A."/>
            <person name="Vinetz J.M."/>
            <person name="Sutton G.G."/>
            <person name="Nierman W.C."/>
            <person name="Fouts D.E."/>
        </authorList>
    </citation>
    <scope>NUCLEOTIDE SEQUENCE [LARGE SCALE GENOMIC DNA]</scope>
    <source>
        <strain evidence="1 2">10</strain>
    </source>
</reference>
<name>V6HT33_9LEPT</name>
<gene>
    <name evidence="1" type="ORF">LEP1GSC047_0321</name>
</gene>
<accession>V6HT33</accession>
<comment type="caution">
    <text evidence="1">The sequence shown here is derived from an EMBL/GenBank/DDBJ whole genome shotgun (WGS) entry which is preliminary data.</text>
</comment>
<proteinExistence type="predicted"/>
<dbReference type="Proteomes" id="UP000018719">
    <property type="component" value="Unassembled WGS sequence"/>
</dbReference>
<dbReference type="EMBL" id="AHMM02000024">
    <property type="protein sequence ID" value="EQA35829.1"/>
    <property type="molecule type" value="Genomic_DNA"/>
</dbReference>
<sequence>MNNASILIAPRLLRTLRIVAASRRQNIDKRSFHVLGKDSCIIVDFSSSPRISSLERLLSSVSEANASVLSLQSSVQSGKWIRWKLFYCENHGG</sequence>
<dbReference type="AlphaFoldDB" id="V6HT33"/>
<evidence type="ECO:0000313" key="1">
    <source>
        <dbReference type="EMBL" id="EQA35829.1"/>
    </source>
</evidence>
<evidence type="ECO:0000313" key="2">
    <source>
        <dbReference type="Proteomes" id="UP000018719"/>
    </source>
</evidence>